<protein>
    <recommendedName>
        <fullName evidence="3">tRNA(Met) cytidine acetate ligase</fullName>
        <ecNumber evidence="3">6.3.4.-</ecNumber>
    </recommendedName>
</protein>
<proteinExistence type="inferred from homology"/>
<dbReference type="GO" id="GO:0005524">
    <property type="term" value="F:ATP binding"/>
    <property type="evidence" value="ECO:0007669"/>
    <property type="project" value="UniProtKB-KW"/>
</dbReference>
<dbReference type="SUPFAM" id="SSF52374">
    <property type="entry name" value="Nucleotidylyl transferase"/>
    <property type="match status" value="1"/>
</dbReference>
<reference evidence="5" key="1">
    <citation type="submission" date="2016-12" db="EMBL/GenBank/DDBJ databases">
        <authorList>
            <person name="Jung M.Y."/>
            <person name="Lee S.H."/>
        </authorList>
    </citation>
    <scope>NUCLEOTIDE SEQUENCE [LARGE SCALE GENOMIC DNA]</scope>
    <source>
        <strain evidence="5">WiKim39</strain>
    </source>
</reference>
<dbReference type="HAMAP" id="MF_01539">
    <property type="entry name" value="TmcAL"/>
    <property type="match status" value="1"/>
</dbReference>
<feature type="binding site" evidence="3">
    <location>
        <position position="151"/>
    </location>
    <ligand>
        <name>ATP</name>
        <dbReference type="ChEBI" id="CHEBI:30616"/>
    </ligand>
</feature>
<keyword evidence="3" id="KW-0067">ATP-binding</keyword>
<keyword evidence="2 3" id="KW-0819">tRNA processing</keyword>
<feature type="binding site" evidence="3">
    <location>
        <begin position="8"/>
        <end position="21"/>
    </location>
    <ligand>
        <name>ATP</name>
        <dbReference type="ChEBI" id="CHEBI:30616"/>
    </ligand>
</feature>
<dbReference type="NCBIfam" id="NF010191">
    <property type="entry name" value="PRK13670.1"/>
    <property type="match status" value="1"/>
</dbReference>
<sequence>MAEIYGFVAEFNPFHNGHKIFIDSIKKKYHPDVLIAVVSGNFVQRGDFAIVDKWSRARMAISSGVDLVIELPFAYSVQPADLFAKGSIKLLNELGVNNLVFGTETDLNFKQLATEILKVDTKFVQDYKSSYATNLNDLYKSSGLDILQRPNQLLGLNYVQEIIKNDYNMNVKTILRKADNYSATQIRDHLSNNESISGLVPDITESELDISKSLSWDNYFELLKYQILSSSPQELQQIYQMVEGLEYKFIKEIVNSTDFTDFLMNLKSKRYTLSRLRRLCLYTLLNVKKTEITKVFELPYLRVLGFDDVGKKYLNTLKKNVDVPLITRVGKKESKLLSLEVKVDKIRGIIDDQEQDFGRIPIMEGEI</sequence>
<dbReference type="Gene3D" id="3.40.50.620">
    <property type="entry name" value="HUPs"/>
    <property type="match status" value="1"/>
</dbReference>
<accession>A0A1P8Q3X0</accession>
<evidence type="ECO:0000313" key="5">
    <source>
        <dbReference type="Proteomes" id="UP000187499"/>
    </source>
</evidence>
<keyword evidence="3" id="KW-0963">Cytoplasm</keyword>
<comment type="function">
    <text evidence="3">Catalyzes the formation of N(4)-acetylcytidine (ac(4)C) at the wobble position of elongator tRNA(Met), using acetate and ATP as substrates. First activates an acetate ion to form acetyladenylate (Ac-AMP) and then transfers the acetyl group to tRNA to form ac(4)C34.</text>
</comment>
<dbReference type="GO" id="GO:0016879">
    <property type="term" value="F:ligase activity, forming carbon-nitrogen bonds"/>
    <property type="evidence" value="ECO:0007669"/>
    <property type="project" value="UniProtKB-UniRule"/>
</dbReference>
<evidence type="ECO:0000256" key="2">
    <source>
        <dbReference type="ARBA" id="ARBA00022694"/>
    </source>
</evidence>
<dbReference type="RefSeq" id="WP_076615990.1">
    <property type="nucleotide sequence ID" value="NZ_CP019323.1"/>
</dbReference>
<gene>
    <name evidence="3" type="primary">tmcAL</name>
    <name evidence="4" type="ORF">BTM29_08275</name>
</gene>
<name>A0A1P8Q3X0_9LACO</name>
<dbReference type="KEGG" id="lalw:BTM29_08275"/>
<dbReference type="Proteomes" id="UP000187499">
    <property type="component" value="Chromosome"/>
</dbReference>
<keyword evidence="1 3" id="KW-0436">Ligase</keyword>
<dbReference type="OrthoDB" id="9769796at2"/>
<dbReference type="InterPro" id="IPR008513">
    <property type="entry name" value="tRNA(Met)_cyd_acetate_ligase"/>
</dbReference>
<dbReference type="GO" id="GO:0005737">
    <property type="term" value="C:cytoplasm"/>
    <property type="evidence" value="ECO:0007669"/>
    <property type="project" value="UniProtKB-SubCell"/>
</dbReference>
<feature type="binding site" evidence="3">
    <location>
        <position position="176"/>
    </location>
    <ligand>
        <name>ATP</name>
        <dbReference type="ChEBI" id="CHEBI:30616"/>
    </ligand>
</feature>
<dbReference type="STRING" id="1847728.BTM29_08275"/>
<dbReference type="AlphaFoldDB" id="A0A1P8Q3X0"/>
<evidence type="ECO:0000313" key="4">
    <source>
        <dbReference type="EMBL" id="APX72545.1"/>
    </source>
</evidence>
<evidence type="ECO:0000256" key="3">
    <source>
        <dbReference type="HAMAP-Rule" id="MF_01539"/>
    </source>
</evidence>
<dbReference type="PANTHER" id="PTHR37825">
    <property type="entry name" value="TRNA(MET) CYTIDINE ACETATE LIGASE"/>
    <property type="match status" value="1"/>
</dbReference>
<keyword evidence="3" id="KW-0694">RNA-binding</keyword>
<dbReference type="Pfam" id="PF05636">
    <property type="entry name" value="HIGH_NTase1"/>
    <property type="match status" value="1"/>
</dbReference>
<keyword evidence="5" id="KW-1185">Reference proteome</keyword>
<comment type="subcellular location">
    <subcellularLocation>
        <location evidence="3">Cytoplasm</location>
    </subcellularLocation>
</comment>
<evidence type="ECO:0000256" key="1">
    <source>
        <dbReference type="ARBA" id="ARBA00022598"/>
    </source>
</evidence>
<dbReference type="InterPro" id="IPR014729">
    <property type="entry name" value="Rossmann-like_a/b/a_fold"/>
</dbReference>
<organism evidence="4 5">
    <name type="scientific">Companilactobacillus allii</name>
    <dbReference type="NCBI Taxonomy" id="1847728"/>
    <lineage>
        <taxon>Bacteria</taxon>
        <taxon>Bacillati</taxon>
        <taxon>Bacillota</taxon>
        <taxon>Bacilli</taxon>
        <taxon>Lactobacillales</taxon>
        <taxon>Lactobacillaceae</taxon>
        <taxon>Companilactobacillus</taxon>
    </lineage>
</organism>
<keyword evidence="3" id="KW-0820">tRNA-binding</keyword>
<dbReference type="GO" id="GO:0000049">
    <property type="term" value="F:tRNA binding"/>
    <property type="evidence" value="ECO:0007669"/>
    <property type="project" value="UniProtKB-KW"/>
</dbReference>
<keyword evidence="3" id="KW-0547">Nucleotide-binding</keyword>
<dbReference type="PANTHER" id="PTHR37825:SF1">
    <property type="entry name" value="TRNA(MET) CYTIDINE ACETATE LIGASE"/>
    <property type="match status" value="1"/>
</dbReference>
<dbReference type="EMBL" id="CP019323">
    <property type="protein sequence ID" value="APX72545.1"/>
    <property type="molecule type" value="Genomic_DNA"/>
</dbReference>
<comment type="caution">
    <text evidence="3">Lacks conserved residue(s) required for the propagation of feature annotation.</text>
</comment>
<dbReference type="EC" id="6.3.4.-" evidence="3"/>
<comment type="catalytic activity">
    <reaction evidence="3">
        <text>cytidine(34) in elongator tRNA(Met) + acetate + ATP = N(4)-acetylcytidine(34) in elongator tRNA(Met) + AMP + diphosphate</text>
        <dbReference type="Rhea" id="RHEA:58144"/>
        <dbReference type="Rhea" id="RHEA-COMP:10693"/>
        <dbReference type="Rhea" id="RHEA-COMP:10694"/>
        <dbReference type="ChEBI" id="CHEBI:30089"/>
        <dbReference type="ChEBI" id="CHEBI:30616"/>
        <dbReference type="ChEBI" id="CHEBI:33019"/>
        <dbReference type="ChEBI" id="CHEBI:74900"/>
        <dbReference type="ChEBI" id="CHEBI:82748"/>
        <dbReference type="ChEBI" id="CHEBI:456215"/>
    </reaction>
</comment>
<feature type="binding site" evidence="3">
    <location>
        <position position="102"/>
    </location>
    <ligand>
        <name>ATP</name>
        <dbReference type="ChEBI" id="CHEBI:30616"/>
    </ligand>
</feature>
<dbReference type="GO" id="GO:0006400">
    <property type="term" value="P:tRNA modification"/>
    <property type="evidence" value="ECO:0007669"/>
    <property type="project" value="UniProtKB-UniRule"/>
</dbReference>
<comment type="similarity">
    <text evidence="3">Belongs to the TmcAL family.</text>
</comment>